<dbReference type="PANTHER" id="PTHR47237">
    <property type="entry name" value="SLL0310 PROTEIN"/>
    <property type="match status" value="1"/>
</dbReference>
<proteinExistence type="predicted"/>
<gene>
    <name evidence="2" type="ORF">N4264_11255</name>
</gene>
<feature type="domain" description="N-acetyltransferase" evidence="1">
    <location>
        <begin position="6"/>
        <end position="141"/>
    </location>
</feature>
<keyword evidence="3" id="KW-1185">Reference proteome</keyword>
<organism evidence="2 3">
    <name type="scientific">Tahibacter amnicola</name>
    <dbReference type="NCBI Taxonomy" id="2976241"/>
    <lineage>
        <taxon>Bacteria</taxon>
        <taxon>Pseudomonadati</taxon>
        <taxon>Pseudomonadota</taxon>
        <taxon>Gammaproteobacteria</taxon>
        <taxon>Lysobacterales</taxon>
        <taxon>Rhodanobacteraceae</taxon>
        <taxon>Tahibacter</taxon>
    </lineage>
</organism>
<dbReference type="InterPro" id="IPR052729">
    <property type="entry name" value="Acyl/Acetyltrans_Enzymes"/>
</dbReference>
<dbReference type="PROSITE" id="PS51186">
    <property type="entry name" value="GNAT"/>
    <property type="match status" value="1"/>
</dbReference>
<dbReference type="EC" id="2.3.1.-" evidence="2"/>
<dbReference type="Pfam" id="PF18014">
    <property type="entry name" value="Acetyltransf_18"/>
    <property type="match status" value="1"/>
</dbReference>
<dbReference type="Proteomes" id="UP001064632">
    <property type="component" value="Chromosome"/>
</dbReference>
<dbReference type="RefSeq" id="WP_261697128.1">
    <property type="nucleotide sequence ID" value="NZ_CP104694.1"/>
</dbReference>
<protein>
    <submittedName>
        <fullName evidence="2">GNAT family N-acetyltransferase</fullName>
        <ecNumber evidence="2">2.3.1.-</ecNumber>
    </submittedName>
</protein>
<name>A0ABY6BL23_9GAMM</name>
<evidence type="ECO:0000259" key="1">
    <source>
        <dbReference type="PROSITE" id="PS51186"/>
    </source>
</evidence>
<evidence type="ECO:0000313" key="2">
    <source>
        <dbReference type="EMBL" id="UXI70177.1"/>
    </source>
</evidence>
<dbReference type="Gene3D" id="3.40.630.30">
    <property type="match status" value="1"/>
</dbReference>
<dbReference type="GO" id="GO:0016746">
    <property type="term" value="F:acyltransferase activity"/>
    <property type="evidence" value="ECO:0007669"/>
    <property type="project" value="UniProtKB-KW"/>
</dbReference>
<reference evidence="2" key="1">
    <citation type="submission" date="2022-09" db="EMBL/GenBank/DDBJ databases">
        <title>Tahibacter sp. nov., isolated from a fresh water.</title>
        <authorList>
            <person name="Baek J.H."/>
            <person name="Lee J.K."/>
            <person name="Kim J.M."/>
            <person name="Jeon C.O."/>
        </authorList>
    </citation>
    <scope>NUCLEOTIDE SEQUENCE</scope>
    <source>
        <strain evidence="2">W38</strain>
    </source>
</reference>
<dbReference type="PANTHER" id="PTHR47237:SF1">
    <property type="entry name" value="SLL0310 PROTEIN"/>
    <property type="match status" value="1"/>
</dbReference>
<dbReference type="InterPro" id="IPR041496">
    <property type="entry name" value="YitH/HolE_GNAT"/>
</dbReference>
<dbReference type="InterPro" id="IPR000182">
    <property type="entry name" value="GNAT_dom"/>
</dbReference>
<keyword evidence="2" id="KW-0012">Acyltransferase</keyword>
<dbReference type="CDD" id="cd04301">
    <property type="entry name" value="NAT_SF"/>
    <property type="match status" value="1"/>
</dbReference>
<evidence type="ECO:0000313" key="3">
    <source>
        <dbReference type="Proteomes" id="UP001064632"/>
    </source>
</evidence>
<dbReference type="SUPFAM" id="SSF55729">
    <property type="entry name" value="Acyl-CoA N-acyltransferases (Nat)"/>
    <property type="match status" value="1"/>
</dbReference>
<keyword evidence="2" id="KW-0808">Transferase</keyword>
<dbReference type="Gene3D" id="3.40.630.90">
    <property type="match status" value="1"/>
</dbReference>
<sequence>MTTTPYAVQVATPEQARTAAAWAAREGWNPGLHDVDCYLAADADGFLVGQLGRQIYSTISAMRYGEDFGFIGFFIVDPAHRGRGYGLAVFRAAMERLRGRNVGLDGVVEQQSNYTKHGFHLAYRNIRFECNGSGDGSRDRSIVDLSGVPFDELAAYERPFFPVARPAFLKAWITQPQATALGVLRDGRLAGYAVWRQCVSGGKIGPLAADTEQDAEALFGALRASIAPTDVLYLDVPEVNPAAMTLARRHGMRMVFETARMYTGPQPDTPLRRQYGVTSFEIG</sequence>
<accession>A0ABY6BL23</accession>
<dbReference type="InterPro" id="IPR016181">
    <property type="entry name" value="Acyl_CoA_acyltransferase"/>
</dbReference>
<dbReference type="Pfam" id="PF00583">
    <property type="entry name" value="Acetyltransf_1"/>
    <property type="match status" value="1"/>
</dbReference>
<dbReference type="EMBL" id="CP104694">
    <property type="protein sequence ID" value="UXI70177.1"/>
    <property type="molecule type" value="Genomic_DNA"/>
</dbReference>